<dbReference type="PROSITE" id="PS50001">
    <property type="entry name" value="SH2"/>
    <property type="match status" value="1"/>
</dbReference>
<dbReference type="PROSITE" id="PS50020">
    <property type="entry name" value="WW_DOMAIN_2"/>
    <property type="match status" value="1"/>
</dbReference>
<name>A0A9D4MQA9_DREPO</name>
<reference evidence="5" key="2">
    <citation type="submission" date="2020-11" db="EMBL/GenBank/DDBJ databases">
        <authorList>
            <person name="McCartney M.A."/>
            <person name="Auch B."/>
            <person name="Kono T."/>
            <person name="Mallez S."/>
            <person name="Becker A."/>
            <person name="Gohl D.M."/>
            <person name="Silverstein K.A.T."/>
            <person name="Koren S."/>
            <person name="Bechman K.B."/>
            <person name="Herman A."/>
            <person name="Abrahante J.E."/>
            <person name="Garbe J."/>
        </authorList>
    </citation>
    <scope>NUCLEOTIDE SEQUENCE</scope>
    <source>
        <strain evidence="5">Duluth1</strain>
        <tissue evidence="5">Whole animal</tissue>
    </source>
</reference>
<proteinExistence type="predicted"/>
<evidence type="ECO:0000313" key="5">
    <source>
        <dbReference type="EMBL" id="KAH3881480.1"/>
    </source>
</evidence>
<dbReference type="InterPro" id="IPR001202">
    <property type="entry name" value="WW_dom"/>
</dbReference>
<dbReference type="CDD" id="cd00173">
    <property type="entry name" value="SH2"/>
    <property type="match status" value="1"/>
</dbReference>
<organism evidence="5 6">
    <name type="scientific">Dreissena polymorpha</name>
    <name type="common">Zebra mussel</name>
    <name type="synonym">Mytilus polymorpha</name>
    <dbReference type="NCBI Taxonomy" id="45954"/>
    <lineage>
        <taxon>Eukaryota</taxon>
        <taxon>Metazoa</taxon>
        <taxon>Spiralia</taxon>
        <taxon>Lophotrochozoa</taxon>
        <taxon>Mollusca</taxon>
        <taxon>Bivalvia</taxon>
        <taxon>Autobranchia</taxon>
        <taxon>Heteroconchia</taxon>
        <taxon>Euheterodonta</taxon>
        <taxon>Imparidentia</taxon>
        <taxon>Neoheterodontei</taxon>
        <taxon>Myida</taxon>
        <taxon>Dreissenoidea</taxon>
        <taxon>Dreissenidae</taxon>
        <taxon>Dreissena</taxon>
    </lineage>
</organism>
<keyword evidence="6" id="KW-1185">Reference proteome</keyword>
<dbReference type="OrthoDB" id="6161358at2759"/>
<accession>A0A9D4MQA9</accession>
<feature type="compositionally biased region" description="Polar residues" evidence="2">
    <location>
        <begin position="185"/>
        <end position="203"/>
    </location>
</feature>
<keyword evidence="1" id="KW-0727">SH2 domain</keyword>
<protein>
    <submittedName>
        <fullName evidence="5">Uncharacterized protein</fullName>
    </submittedName>
</protein>
<evidence type="ECO:0000259" key="4">
    <source>
        <dbReference type="PROSITE" id="PS50020"/>
    </source>
</evidence>
<dbReference type="Pfam" id="PF00017">
    <property type="entry name" value="SH2"/>
    <property type="match status" value="1"/>
</dbReference>
<dbReference type="Gene3D" id="3.30.505.10">
    <property type="entry name" value="SH2 domain"/>
    <property type="match status" value="1"/>
</dbReference>
<evidence type="ECO:0000313" key="6">
    <source>
        <dbReference type="Proteomes" id="UP000828390"/>
    </source>
</evidence>
<dbReference type="Proteomes" id="UP000828390">
    <property type="component" value="Unassembled WGS sequence"/>
</dbReference>
<reference evidence="5" key="1">
    <citation type="journal article" date="2019" name="bioRxiv">
        <title>The Genome of the Zebra Mussel, Dreissena polymorpha: A Resource for Invasive Species Research.</title>
        <authorList>
            <person name="McCartney M.A."/>
            <person name="Auch B."/>
            <person name="Kono T."/>
            <person name="Mallez S."/>
            <person name="Zhang Y."/>
            <person name="Obille A."/>
            <person name="Becker A."/>
            <person name="Abrahante J.E."/>
            <person name="Garbe J."/>
            <person name="Badalamenti J.P."/>
            <person name="Herman A."/>
            <person name="Mangelson H."/>
            <person name="Liachko I."/>
            <person name="Sullivan S."/>
            <person name="Sone E.D."/>
            <person name="Koren S."/>
            <person name="Silverstein K.A.T."/>
            <person name="Beckman K.B."/>
            <person name="Gohl D.M."/>
        </authorList>
    </citation>
    <scope>NUCLEOTIDE SEQUENCE</scope>
    <source>
        <strain evidence="5">Duluth1</strain>
        <tissue evidence="5">Whole animal</tissue>
    </source>
</reference>
<dbReference type="EMBL" id="JAIWYP010000001">
    <property type="protein sequence ID" value="KAH3881480.1"/>
    <property type="molecule type" value="Genomic_DNA"/>
</dbReference>
<dbReference type="SUPFAM" id="SSF55550">
    <property type="entry name" value="SH2 domain"/>
    <property type="match status" value="1"/>
</dbReference>
<dbReference type="InterPro" id="IPR036860">
    <property type="entry name" value="SH2_dom_sf"/>
</dbReference>
<dbReference type="AlphaFoldDB" id="A0A9D4MQA9"/>
<dbReference type="InterPro" id="IPR000980">
    <property type="entry name" value="SH2"/>
</dbReference>
<evidence type="ECO:0000256" key="1">
    <source>
        <dbReference type="PROSITE-ProRule" id="PRU00191"/>
    </source>
</evidence>
<sequence length="332" mass="37137">MANGRGLPIQDAWKSLPYFHEDFSTTEEVSKYIKKKARGKAGHFLLRPSNRDRNRLTASIYCSDDSVRHTNISYEMSVEFRSLYYLVPEKKFESLSLLVEYYGVNPVKNMENISNVFLKKPIMNKKWLNNGNFDALSRSSSDRSLSLHSSMSTLSMSNGSLGGMATTFDSGSSSSLSTPTLPGQTLAQRSDSFGNTSVTNGGTSVRPLPLPNMSCIERRPPLPLPSAVSDKKEDGPYMYSKARDVTEDISEQLKDVLKASERCECGIPRHLAELPKGWTVHLSKDAPTIGRLFYQNDAGITSWALPDDVKMQLTKKHIQNLTTIDPNWKVQR</sequence>
<comment type="caution">
    <text evidence="5">The sequence shown here is derived from an EMBL/GenBank/DDBJ whole genome shotgun (WGS) entry which is preliminary data.</text>
</comment>
<feature type="domain" description="WW" evidence="4">
    <location>
        <begin position="272"/>
        <end position="308"/>
    </location>
</feature>
<evidence type="ECO:0000259" key="3">
    <source>
        <dbReference type="PROSITE" id="PS50001"/>
    </source>
</evidence>
<feature type="compositionally biased region" description="Low complexity" evidence="2">
    <location>
        <begin position="170"/>
        <end position="183"/>
    </location>
</feature>
<evidence type="ECO:0000256" key="2">
    <source>
        <dbReference type="SAM" id="MobiDB-lite"/>
    </source>
</evidence>
<feature type="domain" description="SH2" evidence="3">
    <location>
        <begin position="18"/>
        <end position="122"/>
    </location>
</feature>
<dbReference type="SMART" id="SM00252">
    <property type="entry name" value="SH2"/>
    <property type="match status" value="1"/>
</dbReference>
<feature type="region of interest" description="Disordered" evidence="2">
    <location>
        <begin position="167"/>
        <end position="234"/>
    </location>
</feature>
<gene>
    <name evidence="5" type="ORF">DPMN_005406</name>
</gene>